<feature type="compositionally biased region" description="Basic and acidic residues" evidence="1">
    <location>
        <begin position="345"/>
        <end position="356"/>
    </location>
</feature>
<evidence type="ECO:0008006" key="5">
    <source>
        <dbReference type="Google" id="ProtNLM"/>
    </source>
</evidence>
<dbReference type="EMBL" id="JAXLQG010000004">
    <property type="protein sequence ID" value="KAK5541341.1"/>
    <property type="molecule type" value="Genomic_DNA"/>
</dbReference>
<keyword evidence="4" id="KW-1185">Reference proteome</keyword>
<feature type="region of interest" description="Disordered" evidence="1">
    <location>
        <begin position="345"/>
        <end position="370"/>
    </location>
</feature>
<evidence type="ECO:0000256" key="2">
    <source>
        <dbReference type="SAM" id="Phobius"/>
    </source>
</evidence>
<evidence type="ECO:0000313" key="3">
    <source>
        <dbReference type="EMBL" id="KAK5541341.1"/>
    </source>
</evidence>
<comment type="caution">
    <text evidence="3">The sequence shown here is derived from an EMBL/GenBank/DDBJ whole genome shotgun (WGS) entry which is preliminary data.</text>
</comment>
<feature type="compositionally biased region" description="Low complexity" evidence="1">
    <location>
        <begin position="464"/>
        <end position="480"/>
    </location>
</feature>
<dbReference type="AlphaFoldDB" id="A0AAV9QI43"/>
<evidence type="ECO:0000313" key="4">
    <source>
        <dbReference type="Proteomes" id="UP001345827"/>
    </source>
</evidence>
<evidence type="ECO:0000256" key="1">
    <source>
        <dbReference type="SAM" id="MobiDB-lite"/>
    </source>
</evidence>
<sequence>MASQLPFLSSGYHISLTEAVRRLETNHQASLKRVNKPPTEFKTTNHQCKCPNSSSGLRPATRNRAKAEISLKNRGDGSISDRQLASFFRNLTPCAKDHQEAVESISLQQTPCSAFSSSLWLRLQRFQQLSVSSRLLLVLRLVSPPPGLASGLASSGLAVDVLNNTTMTTTLWVSFSVLSVSSFGSPAPLATTSAAQTSLLVPPVTMPVFGPTTTTTTPWTTAAAGSSSSSSSSPLPPVETLQQTVTLLAIPVPIPPIVINLTDNATKITLTVTSTTLSTATFSLAPPGPPPPSSPAGASASAPPPPAPGSKALSKGAIIATVFACVLACWFLFCAAVLLRLRQEQRQKDRKERRSTPDGSPEGLDSVTNHHQHHDATFDDFDAQFDHIMQTVSASASDTASPPSPVLHSTPADAPTPTPLPGVRLRPHAETDVHGSPITPIRDMPAPGLFQNTPTPAPAPVAPPSSVAASSSTSTSTSPFPDLLPASPVAAAAAAAPPAQAGPVSLYSPGGIQLWGQGVNFAPVQDDYRSDLSFVSRAVSRRHSI</sequence>
<protein>
    <recommendedName>
        <fullName evidence="5">Transmembrane protein</fullName>
    </recommendedName>
</protein>
<feature type="region of interest" description="Disordered" evidence="1">
    <location>
        <begin position="37"/>
        <end position="62"/>
    </location>
</feature>
<feature type="transmembrane region" description="Helical" evidence="2">
    <location>
        <begin position="317"/>
        <end position="341"/>
    </location>
</feature>
<name>A0AAV9QI43_9PEZI</name>
<dbReference type="Proteomes" id="UP001345827">
    <property type="component" value="Unassembled WGS sequence"/>
</dbReference>
<feature type="region of interest" description="Disordered" evidence="1">
    <location>
        <begin position="213"/>
        <end position="237"/>
    </location>
</feature>
<keyword evidence="2" id="KW-1133">Transmembrane helix</keyword>
<proteinExistence type="predicted"/>
<reference evidence="3 4" key="1">
    <citation type="submission" date="2023-06" db="EMBL/GenBank/DDBJ databases">
        <title>Black Yeasts Isolated from many extreme environments.</title>
        <authorList>
            <person name="Coleine C."/>
            <person name="Stajich J.E."/>
            <person name="Selbmann L."/>
        </authorList>
    </citation>
    <scope>NUCLEOTIDE SEQUENCE [LARGE SCALE GENOMIC DNA]</scope>
    <source>
        <strain evidence="3 4">CCFEE 5887</strain>
    </source>
</reference>
<accession>A0AAV9QI43</accession>
<feature type="region of interest" description="Disordered" evidence="1">
    <location>
        <begin position="281"/>
        <end position="311"/>
    </location>
</feature>
<feature type="region of interest" description="Disordered" evidence="1">
    <location>
        <begin position="393"/>
        <end position="480"/>
    </location>
</feature>
<organism evidence="3 4">
    <name type="scientific">Vermiconidia calcicola</name>
    <dbReference type="NCBI Taxonomy" id="1690605"/>
    <lineage>
        <taxon>Eukaryota</taxon>
        <taxon>Fungi</taxon>
        <taxon>Dikarya</taxon>
        <taxon>Ascomycota</taxon>
        <taxon>Pezizomycotina</taxon>
        <taxon>Dothideomycetes</taxon>
        <taxon>Dothideomycetidae</taxon>
        <taxon>Mycosphaerellales</taxon>
        <taxon>Extremaceae</taxon>
        <taxon>Vermiconidia</taxon>
    </lineage>
</organism>
<keyword evidence="2" id="KW-0812">Transmembrane</keyword>
<feature type="compositionally biased region" description="Low complexity" evidence="1">
    <location>
        <begin position="213"/>
        <end position="233"/>
    </location>
</feature>
<gene>
    <name evidence="3" type="ORF">LTR25_003118</name>
</gene>
<feature type="compositionally biased region" description="Polar residues" evidence="1">
    <location>
        <begin position="41"/>
        <end position="56"/>
    </location>
</feature>
<keyword evidence="2" id="KW-0472">Membrane</keyword>